<name>A0A9P1KGB2_9CYAN</name>
<gene>
    <name evidence="1" type="ORF">ARTHRO_40764</name>
</gene>
<reference evidence="1 2" key="1">
    <citation type="submission" date="2014-02" db="EMBL/GenBank/DDBJ databases">
        <authorList>
            <person name="Genoscope - CEA"/>
        </authorList>
    </citation>
    <scope>NUCLEOTIDE SEQUENCE [LARGE SCALE GENOMIC DNA]</scope>
    <source>
        <strain evidence="1 2">PCC 8005</strain>
    </source>
</reference>
<evidence type="ECO:0000313" key="2">
    <source>
        <dbReference type="Proteomes" id="UP000032946"/>
    </source>
</evidence>
<dbReference type="EMBL" id="FO818640">
    <property type="protein sequence ID" value="CDM96355.1"/>
    <property type="molecule type" value="Genomic_DNA"/>
</dbReference>
<keyword evidence="2" id="KW-1185">Reference proteome</keyword>
<protein>
    <submittedName>
        <fullName evidence="1">Uncharacterized protein</fullName>
    </submittedName>
</protein>
<proteinExistence type="predicted"/>
<accession>A0A9P1KGB2</accession>
<organism evidence="1 2">
    <name type="scientific">Limnospira indica PCC 8005</name>
    <dbReference type="NCBI Taxonomy" id="376219"/>
    <lineage>
        <taxon>Bacteria</taxon>
        <taxon>Bacillati</taxon>
        <taxon>Cyanobacteriota</taxon>
        <taxon>Cyanophyceae</taxon>
        <taxon>Oscillatoriophycideae</taxon>
        <taxon>Oscillatoriales</taxon>
        <taxon>Sirenicapillariaceae</taxon>
        <taxon>Limnospira</taxon>
    </lineage>
</organism>
<dbReference type="AlphaFoldDB" id="A0A9P1KGB2"/>
<sequence>MAAFLKVAIEAYAFQFATVSFQCLSTYSQAIAKKDRYVYGF</sequence>
<evidence type="ECO:0000313" key="1">
    <source>
        <dbReference type="EMBL" id="CDM96355.1"/>
    </source>
</evidence>
<dbReference type="Proteomes" id="UP000032946">
    <property type="component" value="Chromosome"/>
</dbReference>